<accession>A0A1H8TBW2</accession>
<sequence length="82" mass="9534">MLWKQIGPILMKRVRRFRYPGRRLVPDREVLCGGSNIEILAPGAFLSSIVPLDVFFTFQQYFVEGVMVRSLKWSRCGARYLP</sequence>
<dbReference type="EMBL" id="FODD01000050">
    <property type="protein sequence ID" value="SEO87988.1"/>
    <property type="molecule type" value="Genomic_DNA"/>
</dbReference>
<dbReference type="Proteomes" id="UP000181951">
    <property type="component" value="Unassembled WGS sequence"/>
</dbReference>
<protein>
    <submittedName>
        <fullName evidence="1">Uncharacterized protein</fullName>
    </submittedName>
</protein>
<name>A0A1H8TBW2_9ACTN</name>
<evidence type="ECO:0000313" key="2">
    <source>
        <dbReference type="Proteomes" id="UP000181951"/>
    </source>
</evidence>
<proteinExistence type="predicted"/>
<dbReference type="OrthoDB" id="4546548at2"/>
<reference evidence="1 2" key="1">
    <citation type="submission" date="2016-10" db="EMBL/GenBank/DDBJ databases">
        <authorList>
            <person name="de Groot N.N."/>
        </authorList>
    </citation>
    <scope>NUCLEOTIDE SEQUENCE [LARGE SCALE GENOMIC DNA]</scope>
    <source>
        <strain evidence="1 2">CGMCC 4.2026</strain>
    </source>
</reference>
<evidence type="ECO:0000313" key="1">
    <source>
        <dbReference type="EMBL" id="SEO87988.1"/>
    </source>
</evidence>
<dbReference type="STRING" id="310780.SAMN05216267_105018"/>
<gene>
    <name evidence="1" type="ORF">SAMN05216267_105018</name>
</gene>
<organism evidence="1 2">
    <name type="scientific">Actinacidiphila rubida</name>
    <dbReference type="NCBI Taxonomy" id="310780"/>
    <lineage>
        <taxon>Bacteria</taxon>
        <taxon>Bacillati</taxon>
        <taxon>Actinomycetota</taxon>
        <taxon>Actinomycetes</taxon>
        <taxon>Kitasatosporales</taxon>
        <taxon>Streptomycetaceae</taxon>
        <taxon>Actinacidiphila</taxon>
    </lineage>
</organism>
<keyword evidence="2" id="KW-1185">Reference proteome</keyword>
<dbReference type="AlphaFoldDB" id="A0A1H8TBW2"/>
<dbReference type="RefSeq" id="WP_069465822.1">
    <property type="nucleotide sequence ID" value="NZ_FODD01000050.1"/>
</dbReference>